<dbReference type="AlphaFoldDB" id="A0A1H2YXI1"/>
<dbReference type="InterPro" id="IPR036868">
    <property type="entry name" value="TusA-like_sf"/>
</dbReference>
<sequence>MWPNMFGERVGLLTSQSKHMASNHQPTEQVAALISETDAPDDAPTERLDVQSLGPPKPLKQTLELLADLDDDTVLVQFNDRAPQHLYPKLEDRGYDFESVETEDATVTVIWRR</sequence>
<dbReference type="SUPFAM" id="SSF64307">
    <property type="entry name" value="SirA-like"/>
    <property type="match status" value="1"/>
</dbReference>
<reference evidence="2 3" key="1">
    <citation type="submission" date="2016-10" db="EMBL/GenBank/DDBJ databases">
        <authorList>
            <person name="de Groot N.N."/>
        </authorList>
    </citation>
    <scope>NUCLEOTIDE SEQUENCE [LARGE SCALE GENOMIC DNA]</scope>
    <source>
        <strain evidence="2 3">DSM 3756</strain>
    </source>
</reference>
<feature type="domain" description="DUF2249" evidence="1">
    <location>
        <begin position="48"/>
        <end position="109"/>
    </location>
</feature>
<dbReference type="Pfam" id="PF10006">
    <property type="entry name" value="DUF2249"/>
    <property type="match status" value="1"/>
</dbReference>
<dbReference type="InterPro" id="IPR018720">
    <property type="entry name" value="DUF2249"/>
</dbReference>
<dbReference type="Proteomes" id="UP000182573">
    <property type="component" value="Unassembled WGS sequence"/>
</dbReference>
<dbReference type="STRING" id="28442.SAMN05443574_11445"/>
<evidence type="ECO:0000313" key="2">
    <source>
        <dbReference type="EMBL" id="SDX09458.1"/>
    </source>
</evidence>
<evidence type="ECO:0000313" key="3">
    <source>
        <dbReference type="Proteomes" id="UP000182573"/>
    </source>
</evidence>
<accession>A0A1H2YXI1</accession>
<organism evidence="2 3">
    <name type="scientific">Haloarcula vallismortis</name>
    <name type="common">Halobacterium vallismortis</name>
    <dbReference type="NCBI Taxonomy" id="28442"/>
    <lineage>
        <taxon>Archaea</taxon>
        <taxon>Methanobacteriati</taxon>
        <taxon>Methanobacteriota</taxon>
        <taxon>Stenosarchaea group</taxon>
        <taxon>Halobacteria</taxon>
        <taxon>Halobacteriales</taxon>
        <taxon>Haloarculaceae</taxon>
        <taxon>Haloarcula</taxon>
    </lineage>
</organism>
<proteinExistence type="predicted"/>
<name>A0A1H2YXI1_HALVA</name>
<dbReference type="EMBL" id="FNOF01000014">
    <property type="protein sequence ID" value="SDX09458.1"/>
    <property type="molecule type" value="Genomic_DNA"/>
</dbReference>
<protein>
    <submittedName>
        <fullName evidence="2">Uncharacterized conserved protein</fullName>
    </submittedName>
</protein>
<evidence type="ECO:0000259" key="1">
    <source>
        <dbReference type="Pfam" id="PF10006"/>
    </source>
</evidence>
<gene>
    <name evidence="2" type="ORF">SAMN05443574_11445</name>
</gene>